<gene>
    <name evidence="3" type="ORF">ACFQO6_17525</name>
</gene>
<dbReference type="Pfam" id="PF13302">
    <property type="entry name" value="Acetyltransf_3"/>
    <property type="match status" value="1"/>
</dbReference>
<dbReference type="InterPro" id="IPR000182">
    <property type="entry name" value="GNAT_dom"/>
</dbReference>
<dbReference type="SUPFAM" id="SSF55729">
    <property type="entry name" value="Acyl-CoA N-acyltransferases (Nat)"/>
    <property type="match status" value="1"/>
</dbReference>
<sequence length="101" mass="10940">MGARRRSLAGSGPRGPGHPPLALPIHVFERAQSWVAYELDRWEQERGGGWAIARAGSLLGRIAIGSLALDEARAEVSYWVLPEARGRGVATCPWRHCGLGL</sequence>
<name>A0ABW2N779_9ACTN</name>
<feature type="domain" description="N-acetyltransferase" evidence="2">
    <location>
        <begin position="30"/>
        <end position="91"/>
    </location>
</feature>
<dbReference type="InterPro" id="IPR016181">
    <property type="entry name" value="Acyl_CoA_acyltransferase"/>
</dbReference>
<dbReference type="GO" id="GO:0016746">
    <property type="term" value="F:acyltransferase activity"/>
    <property type="evidence" value="ECO:0007669"/>
    <property type="project" value="UniProtKB-KW"/>
</dbReference>
<evidence type="ECO:0000259" key="2">
    <source>
        <dbReference type="Pfam" id="PF13302"/>
    </source>
</evidence>
<dbReference type="Proteomes" id="UP001596524">
    <property type="component" value="Unassembled WGS sequence"/>
</dbReference>
<accession>A0ABW2N779</accession>
<keyword evidence="3" id="KW-0012">Acyltransferase</keyword>
<evidence type="ECO:0000313" key="3">
    <source>
        <dbReference type="EMBL" id="MFC7362078.1"/>
    </source>
</evidence>
<proteinExistence type="predicted"/>
<evidence type="ECO:0000256" key="1">
    <source>
        <dbReference type="SAM" id="MobiDB-lite"/>
    </source>
</evidence>
<feature type="region of interest" description="Disordered" evidence="1">
    <location>
        <begin position="1"/>
        <end position="20"/>
    </location>
</feature>
<dbReference type="EC" id="2.3.-.-" evidence="3"/>
<keyword evidence="4" id="KW-1185">Reference proteome</keyword>
<dbReference type="EMBL" id="JBHTCH010000020">
    <property type="protein sequence ID" value="MFC7362078.1"/>
    <property type="molecule type" value="Genomic_DNA"/>
</dbReference>
<comment type="caution">
    <text evidence="3">The sequence shown here is derived from an EMBL/GenBank/DDBJ whole genome shotgun (WGS) entry which is preliminary data.</text>
</comment>
<protein>
    <submittedName>
        <fullName evidence="3">GNAT family N-acetyltransferase</fullName>
        <ecNumber evidence="3">2.3.-.-</ecNumber>
    </submittedName>
</protein>
<organism evidence="3 4">
    <name type="scientific">Nocardioides astragali</name>
    <dbReference type="NCBI Taxonomy" id="1776736"/>
    <lineage>
        <taxon>Bacteria</taxon>
        <taxon>Bacillati</taxon>
        <taxon>Actinomycetota</taxon>
        <taxon>Actinomycetes</taxon>
        <taxon>Propionibacteriales</taxon>
        <taxon>Nocardioidaceae</taxon>
        <taxon>Nocardioides</taxon>
    </lineage>
</organism>
<reference evidence="4" key="1">
    <citation type="journal article" date="2019" name="Int. J. Syst. Evol. Microbiol.">
        <title>The Global Catalogue of Microorganisms (GCM) 10K type strain sequencing project: providing services to taxonomists for standard genome sequencing and annotation.</title>
        <authorList>
            <consortium name="The Broad Institute Genomics Platform"/>
            <consortium name="The Broad Institute Genome Sequencing Center for Infectious Disease"/>
            <person name="Wu L."/>
            <person name="Ma J."/>
        </authorList>
    </citation>
    <scope>NUCLEOTIDE SEQUENCE [LARGE SCALE GENOMIC DNA]</scope>
    <source>
        <strain evidence="4">FCH27</strain>
    </source>
</reference>
<dbReference type="Gene3D" id="3.40.630.30">
    <property type="match status" value="1"/>
</dbReference>
<dbReference type="RefSeq" id="WP_372496679.1">
    <property type="nucleotide sequence ID" value="NZ_JAFMZM010000006.1"/>
</dbReference>
<evidence type="ECO:0000313" key="4">
    <source>
        <dbReference type="Proteomes" id="UP001596524"/>
    </source>
</evidence>
<keyword evidence="3" id="KW-0808">Transferase</keyword>